<evidence type="ECO:0000313" key="4">
    <source>
        <dbReference type="EMBL" id="RGW86367.1"/>
    </source>
</evidence>
<accession>A0A413DJT8</accession>
<dbReference type="GO" id="GO:0016887">
    <property type="term" value="F:ATP hydrolysis activity"/>
    <property type="evidence" value="ECO:0007669"/>
    <property type="project" value="InterPro"/>
</dbReference>
<dbReference type="Pfam" id="PF13304">
    <property type="entry name" value="AAA_21"/>
    <property type="match status" value="1"/>
</dbReference>
<evidence type="ECO:0000256" key="1">
    <source>
        <dbReference type="ARBA" id="ARBA00022741"/>
    </source>
</evidence>
<gene>
    <name evidence="4" type="ORF">DWV45_10335</name>
</gene>
<dbReference type="InterPro" id="IPR027417">
    <property type="entry name" value="P-loop_NTPase"/>
</dbReference>
<name>A0A413DJT8_9FIRM</name>
<proteinExistence type="predicted"/>
<sequence>MSDIIAFFKDFYADFSPERANAMLEKFGVDPQAKIKSLSKGMREKVQIVLVMSRNAKLYLLDEPMGGVDPAARDYILRTIIENYNEDSTILITTHLISDIEKALDDVVFIRDGGIFLNDSVDNIRTNYKKSVDELFREVFACC</sequence>
<organism evidence="4 5">
    <name type="scientific">Agathobacter rectalis</name>
    <dbReference type="NCBI Taxonomy" id="39491"/>
    <lineage>
        <taxon>Bacteria</taxon>
        <taxon>Bacillati</taxon>
        <taxon>Bacillota</taxon>
        <taxon>Clostridia</taxon>
        <taxon>Lachnospirales</taxon>
        <taxon>Lachnospiraceae</taxon>
        <taxon>Agathobacter</taxon>
    </lineage>
</organism>
<evidence type="ECO:0000256" key="2">
    <source>
        <dbReference type="ARBA" id="ARBA00022840"/>
    </source>
</evidence>
<dbReference type="PANTHER" id="PTHR43158">
    <property type="entry name" value="SKFA PEPTIDE EXPORT ATP-BINDING PROTEIN SKFE"/>
    <property type="match status" value="1"/>
</dbReference>
<feature type="domain" description="ATPase AAA-type core" evidence="3">
    <location>
        <begin position="29"/>
        <end position="95"/>
    </location>
</feature>
<dbReference type="AlphaFoldDB" id="A0A413DJT8"/>
<protein>
    <submittedName>
        <fullName evidence="4">ATP-binding cassette domain-containing protein</fullName>
    </submittedName>
</protein>
<dbReference type="EMBL" id="QSAZ01000010">
    <property type="protein sequence ID" value="RGW86367.1"/>
    <property type="molecule type" value="Genomic_DNA"/>
</dbReference>
<dbReference type="InterPro" id="IPR003959">
    <property type="entry name" value="ATPase_AAA_core"/>
</dbReference>
<comment type="caution">
    <text evidence="4">The sequence shown here is derived from an EMBL/GenBank/DDBJ whole genome shotgun (WGS) entry which is preliminary data.</text>
</comment>
<evidence type="ECO:0000259" key="3">
    <source>
        <dbReference type="Pfam" id="PF13304"/>
    </source>
</evidence>
<dbReference type="GO" id="GO:0005524">
    <property type="term" value="F:ATP binding"/>
    <property type="evidence" value="ECO:0007669"/>
    <property type="project" value="UniProtKB-KW"/>
</dbReference>
<evidence type="ECO:0000313" key="5">
    <source>
        <dbReference type="Proteomes" id="UP000283683"/>
    </source>
</evidence>
<dbReference type="PANTHER" id="PTHR43158:SF1">
    <property type="entry name" value="ABC TRANSPORTER, ATP-BINDING PROTEIN"/>
    <property type="match status" value="1"/>
</dbReference>
<keyword evidence="1" id="KW-0547">Nucleotide-binding</keyword>
<keyword evidence="2 4" id="KW-0067">ATP-binding</keyword>
<reference evidence="4 5" key="1">
    <citation type="submission" date="2018-08" db="EMBL/GenBank/DDBJ databases">
        <title>A genome reference for cultivated species of the human gut microbiota.</title>
        <authorList>
            <person name="Zou Y."/>
            <person name="Xue W."/>
            <person name="Luo G."/>
        </authorList>
    </citation>
    <scope>NUCLEOTIDE SEQUENCE [LARGE SCALE GENOMIC DNA]</scope>
    <source>
        <strain evidence="4 5">AF06-19</strain>
    </source>
</reference>
<dbReference type="Proteomes" id="UP000283683">
    <property type="component" value="Unassembled WGS sequence"/>
</dbReference>
<dbReference type="Gene3D" id="3.40.50.300">
    <property type="entry name" value="P-loop containing nucleotide triphosphate hydrolases"/>
    <property type="match status" value="1"/>
</dbReference>
<dbReference type="SUPFAM" id="SSF52540">
    <property type="entry name" value="P-loop containing nucleoside triphosphate hydrolases"/>
    <property type="match status" value="1"/>
</dbReference>